<proteinExistence type="inferred from homology"/>
<feature type="transmembrane region" description="Helical" evidence="8">
    <location>
        <begin position="237"/>
        <end position="254"/>
    </location>
</feature>
<dbReference type="InterPro" id="IPR022764">
    <property type="entry name" value="Peptidase_S54_rhomboid_dom"/>
</dbReference>
<feature type="region of interest" description="Disordered" evidence="7">
    <location>
        <begin position="115"/>
        <end position="136"/>
    </location>
</feature>
<accession>A0A9W8B2A7</accession>
<name>A0A9W8B2A7_9FUNG</name>
<dbReference type="SUPFAM" id="SSF144091">
    <property type="entry name" value="Rhomboid-like"/>
    <property type="match status" value="1"/>
</dbReference>
<feature type="transmembrane region" description="Helical" evidence="8">
    <location>
        <begin position="260"/>
        <end position="278"/>
    </location>
</feature>
<dbReference type="InterPro" id="IPR050925">
    <property type="entry name" value="Rhomboid_protease_S54"/>
</dbReference>
<keyword evidence="6 8" id="KW-0472">Membrane</keyword>
<dbReference type="Pfam" id="PF01694">
    <property type="entry name" value="Rhomboid"/>
    <property type="match status" value="1"/>
</dbReference>
<dbReference type="PANTHER" id="PTHR43731">
    <property type="entry name" value="RHOMBOID PROTEASE"/>
    <property type="match status" value="1"/>
</dbReference>
<feature type="domain" description="Peptidase S54 rhomboid" evidence="9">
    <location>
        <begin position="220"/>
        <end position="365"/>
    </location>
</feature>
<comment type="caution">
    <text evidence="10">The sequence shown here is derived from an EMBL/GenBank/DDBJ whole genome shotgun (WGS) entry which is preliminary data.</text>
</comment>
<reference evidence="10" key="1">
    <citation type="submission" date="2022-07" db="EMBL/GenBank/DDBJ databases">
        <title>Phylogenomic reconstructions and comparative analyses of Kickxellomycotina fungi.</title>
        <authorList>
            <person name="Reynolds N.K."/>
            <person name="Stajich J.E."/>
            <person name="Barry K."/>
            <person name="Grigoriev I.V."/>
            <person name="Crous P."/>
            <person name="Smith M.E."/>
        </authorList>
    </citation>
    <scope>NUCLEOTIDE SEQUENCE</scope>
    <source>
        <strain evidence="10">RSA 567</strain>
    </source>
</reference>
<evidence type="ECO:0000313" key="10">
    <source>
        <dbReference type="EMBL" id="KAJ1978023.1"/>
    </source>
</evidence>
<dbReference type="Gene3D" id="1.20.1540.10">
    <property type="entry name" value="Rhomboid-like"/>
    <property type="match status" value="1"/>
</dbReference>
<keyword evidence="4" id="KW-0378">Hydrolase</keyword>
<keyword evidence="11" id="KW-1185">Reference proteome</keyword>
<dbReference type="GO" id="GO:0006465">
    <property type="term" value="P:signal peptide processing"/>
    <property type="evidence" value="ECO:0007669"/>
    <property type="project" value="TreeGrafter"/>
</dbReference>
<dbReference type="GO" id="GO:0016020">
    <property type="term" value="C:membrane"/>
    <property type="evidence" value="ECO:0007669"/>
    <property type="project" value="UniProtKB-SubCell"/>
</dbReference>
<dbReference type="OrthoDB" id="10260614at2759"/>
<dbReference type="GO" id="GO:0004252">
    <property type="term" value="F:serine-type endopeptidase activity"/>
    <property type="evidence" value="ECO:0007669"/>
    <property type="project" value="InterPro"/>
</dbReference>
<comment type="subcellular location">
    <subcellularLocation>
        <location evidence="1">Membrane</location>
        <topology evidence="1">Multi-pass membrane protein</topology>
    </subcellularLocation>
</comment>
<feature type="non-terminal residue" evidence="10">
    <location>
        <position position="377"/>
    </location>
</feature>
<dbReference type="AlphaFoldDB" id="A0A9W8B2A7"/>
<dbReference type="Proteomes" id="UP001151582">
    <property type="component" value="Unassembled WGS sequence"/>
</dbReference>
<evidence type="ECO:0000256" key="3">
    <source>
        <dbReference type="ARBA" id="ARBA00022692"/>
    </source>
</evidence>
<comment type="similarity">
    <text evidence="2">Belongs to the peptidase S54 family.</text>
</comment>
<gene>
    <name evidence="10" type="ORF">H4R34_003361</name>
</gene>
<keyword evidence="3 8" id="KW-0812">Transmembrane</keyword>
<feature type="transmembrane region" description="Helical" evidence="8">
    <location>
        <begin position="285"/>
        <end position="306"/>
    </location>
</feature>
<sequence length="377" mass="43434">MRSHLVRLPLNATHIRPLAPPRIPQWIPFWQQATYATFQDGIHSRRTQYMKRIRYTLDDGSYFEDPIKRRILRPVLFTLAVGVSSFAIAAYYQQQREDASSWTILRRWFDVDAANRSSSSPGRPLGYGEMHDSADGNSLADRRRQYQDHVHYVHTRYAGVPRALREAYLGAAIRWIGASRQEKFVWSLMAVNAAIFGLWQVRRCQPWLMRHFTHHPFSGRSYTLLTSCFSHKEFTHLLFNMVALYSFAPAVMGIMPKETFPAFFLTAGAASGLLGHLSSMWFSRAALTLPSLGASGILYAVLSAFVCEYPHQKLSLIFLPFYGIEAQHLFPALIVFDTLGVIFKWRMMNHQVHLAGAAFGFLYQRWFLDFWSHYHGT</sequence>
<evidence type="ECO:0000256" key="1">
    <source>
        <dbReference type="ARBA" id="ARBA00004141"/>
    </source>
</evidence>
<evidence type="ECO:0000256" key="5">
    <source>
        <dbReference type="ARBA" id="ARBA00022989"/>
    </source>
</evidence>
<dbReference type="PANTHER" id="PTHR43731:SF14">
    <property type="entry name" value="PRESENILIN-ASSOCIATED RHOMBOID-LIKE PROTEIN, MITOCHONDRIAL"/>
    <property type="match status" value="1"/>
</dbReference>
<keyword evidence="5 8" id="KW-1133">Transmembrane helix</keyword>
<evidence type="ECO:0000256" key="7">
    <source>
        <dbReference type="SAM" id="MobiDB-lite"/>
    </source>
</evidence>
<evidence type="ECO:0000256" key="6">
    <source>
        <dbReference type="ARBA" id="ARBA00023136"/>
    </source>
</evidence>
<evidence type="ECO:0000256" key="4">
    <source>
        <dbReference type="ARBA" id="ARBA00022801"/>
    </source>
</evidence>
<organism evidence="10 11">
    <name type="scientific">Dimargaris verticillata</name>
    <dbReference type="NCBI Taxonomy" id="2761393"/>
    <lineage>
        <taxon>Eukaryota</taxon>
        <taxon>Fungi</taxon>
        <taxon>Fungi incertae sedis</taxon>
        <taxon>Zoopagomycota</taxon>
        <taxon>Kickxellomycotina</taxon>
        <taxon>Dimargaritomycetes</taxon>
        <taxon>Dimargaritales</taxon>
        <taxon>Dimargaritaceae</taxon>
        <taxon>Dimargaris</taxon>
    </lineage>
</organism>
<dbReference type="InterPro" id="IPR035952">
    <property type="entry name" value="Rhomboid-like_sf"/>
</dbReference>
<evidence type="ECO:0000259" key="9">
    <source>
        <dbReference type="Pfam" id="PF01694"/>
    </source>
</evidence>
<feature type="transmembrane region" description="Helical" evidence="8">
    <location>
        <begin position="326"/>
        <end position="343"/>
    </location>
</feature>
<protein>
    <recommendedName>
        <fullName evidence="9">Peptidase S54 rhomboid domain-containing protein</fullName>
    </recommendedName>
</protein>
<evidence type="ECO:0000256" key="2">
    <source>
        <dbReference type="ARBA" id="ARBA00009045"/>
    </source>
</evidence>
<feature type="transmembrane region" description="Helical" evidence="8">
    <location>
        <begin position="184"/>
        <end position="201"/>
    </location>
</feature>
<dbReference type="EMBL" id="JANBQB010000304">
    <property type="protein sequence ID" value="KAJ1978023.1"/>
    <property type="molecule type" value="Genomic_DNA"/>
</dbReference>
<evidence type="ECO:0000313" key="11">
    <source>
        <dbReference type="Proteomes" id="UP001151582"/>
    </source>
</evidence>
<feature type="transmembrane region" description="Helical" evidence="8">
    <location>
        <begin position="71"/>
        <end position="92"/>
    </location>
</feature>
<evidence type="ECO:0000256" key="8">
    <source>
        <dbReference type="SAM" id="Phobius"/>
    </source>
</evidence>